<dbReference type="OrthoDB" id="5314063at2"/>
<name>A0A2W6MVV2_9HELI</name>
<keyword evidence="2" id="KW-1185">Reference proteome</keyword>
<accession>A0A2W6MVV2</accession>
<evidence type="ECO:0000313" key="1">
    <source>
        <dbReference type="EMBL" id="PZT48091.1"/>
    </source>
</evidence>
<organism evidence="1 2">
    <name type="scientific">Helicobacter valdiviensis</name>
    <dbReference type="NCBI Taxonomy" id="1458358"/>
    <lineage>
        <taxon>Bacteria</taxon>
        <taxon>Pseudomonadati</taxon>
        <taxon>Campylobacterota</taxon>
        <taxon>Epsilonproteobacteria</taxon>
        <taxon>Campylobacterales</taxon>
        <taxon>Helicobacteraceae</taxon>
        <taxon>Helicobacter</taxon>
    </lineage>
</organism>
<comment type="caution">
    <text evidence="1">The sequence shown here is derived from an EMBL/GenBank/DDBJ whole genome shotgun (WGS) entry which is preliminary data.</text>
</comment>
<proteinExistence type="predicted"/>
<gene>
    <name evidence="1" type="ORF">B6S12_05505</name>
</gene>
<dbReference type="EMBL" id="NBIU01000013">
    <property type="protein sequence ID" value="PZT48091.1"/>
    <property type="molecule type" value="Genomic_DNA"/>
</dbReference>
<protein>
    <submittedName>
        <fullName evidence="1">Uncharacterized protein</fullName>
    </submittedName>
</protein>
<sequence length="557" mass="64482">MKTIITNSYHGGKLFAPSAEKYQEWFKKDAEKKIQDFIKNLEPNKNGFNFWEPNSYSYYTYNLRSPQPYYAGTHYNASFHELISYESMQYNANGERNTLKTALGEVEVFLDLFGDESMLEAGKINRIGDLFKFDSNQDGFLNKEDELFSKLKIKTSSGKTLNLGDVVGTLDLYSFVQGVDRTSAKEVKEWIANNKNGKMDNTNRSLNEHLYDPYNDIRLYQDDVMKLFPPEQRYKPIKKEEIREMFDALADKDGWVNLRDPKINEALFASGEFITNFAYKKKNLAGVEVLEEFNIVDSLDNGSRIPRYKDTNIREYEEILRTKYGDNQSYESHYTELFNSFYEEYKKAQEDFNAKKEAILNDIQVSEDKKEQVASIDKSNLMMEMEQEFKNITGLEFSKEKLEEIKEALNDPTKQKETIAKMSDLDSVTSMKLEDDGFITLRFSSGREIKVDTLYNDTGTLNITKKEDRATINLKAQSLEEKELNKLDFKEVGIKQGENTVSLQDIGAKMIEKIVSENGKFLGFAITTANDILFVDVLYNIYTLDSLNKNREFSVEF</sequence>
<reference evidence="1 2" key="1">
    <citation type="submission" date="2017-03" db="EMBL/GenBank/DDBJ databases">
        <title>Genomic and clinical evidence uncovers the enterohepatic species Helicobacter valdiviensis as a potential human intestinal pathogen.</title>
        <authorList>
            <person name="Fresia P."/>
            <person name="Jara R."/>
            <person name="Sierra R."/>
            <person name="Ferres I."/>
            <person name="Greif G."/>
            <person name="Iraola G."/>
            <person name="Collado L."/>
        </authorList>
    </citation>
    <scope>NUCLEOTIDE SEQUENCE [LARGE SCALE GENOMIC DNA]</scope>
    <source>
        <strain evidence="1 2">WBE14</strain>
    </source>
</reference>
<dbReference type="Proteomes" id="UP000249746">
    <property type="component" value="Unassembled WGS sequence"/>
</dbReference>
<dbReference type="RefSeq" id="WP_111229810.1">
    <property type="nucleotide sequence ID" value="NZ_NBIU01000013.1"/>
</dbReference>
<evidence type="ECO:0000313" key="2">
    <source>
        <dbReference type="Proteomes" id="UP000249746"/>
    </source>
</evidence>
<dbReference type="AlphaFoldDB" id="A0A2W6MVV2"/>